<protein>
    <recommendedName>
        <fullName evidence="1">non-specific serine/threonine protein kinase</fullName>
        <ecNumber evidence="1">2.7.11.1</ecNumber>
    </recommendedName>
</protein>
<organism evidence="10 11">
    <name type="scientific">Hibiscus sabdariffa</name>
    <name type="common">roselle</name>
    <dbReference type="NCBI Taxonomy" id="183260"/>
    <lineage>
        <taxon>Eukaryota</taxon>
        <taxon>Viridiplantae</taxon>
        <taxon>Streptophyta</taxon>
        <taxon>Embryophyta</taxon>
        <taxon>Tracheophyta</taxon>
        <taxon>Spermatophyta</taxon>
        <taxon>Magnoliopsida</taxon>
        <taxon>eudicotyledons</taxon>
        <taxon>Gunneridae</taxon>
        <taxon>Pentapetalae</taxon>
        <taxon>rosids</taxon>
        <taxon>malvids</taxon>
        <taxon>Malvales</taxon>
        <taxon>Malvaceae</taxon>
        <taxon>Malvoideae</taxon>
        <taxon>Hibiscus</taxon>
    </lineage>
</organism>
<dbReference type="InterPro" id="IPR011009">
    <property type="entry name" value="Kinase-like_dom_sf"/>
</dbReference>
<evidence type="ECO:0000256" key="6">
    <source>
        <dbReference type="ARBA" id="ARBA00022840"/>
    </source>
</evidence>
<evidence type="ECO:0000256" key="1">
    <source>
        <dbReference type="ARBA" id="ARBA00012513"/>
    </source>
</evidence>
<evidence type="ECO:0000256" key="8">
    <source>
        <dbReference type="ARBA" id="ARBA00048679"/>
    </source>
</evidence>
<sequence length="69" mass="7784">MFLIYEYMEKGSLFYDLRDGVEALEMDGTKRIENIKGLAHALCSLHHDCSPPIVDGDISSNDVLIKLEL</sequence>
<dbReference type="EC" id="2.7.11.1" evidence="1"/>
<comment type="catalytic activity">
    <reaction evidence="8">
        <text>L-seryl-[protein] + ATP = O-phospho-L-seryl-[protein] + ADP + H(+)</text>
        <dbReference type="Rhea" id="RHEA:17989"/>
        <dbReference type="Rhea" id="RHEA-COMP:9863"/>
        <dbReference type="Rhea" id="RHEA-COMP:11604"/>
        <dbReference type="ChEBI" id="CHEBI:15378"/>
        <dbReference type="ChEBI" id="CHEBI:29999"/>
        <dbReference type="ChEBI" id="CHEBI:30616"/>
        <dbReference type="ChEBI" id="CHEBI:83421"/>
        <dbReference type="ChEBI" id="CHEBI:456216"/>
        <dbReference type="EC" id="2.7.11.1"/>
    </reaction>
</comment>
<proteinExistence type="predicted"/>
<keyword evidence="3" id="KW-0808">Transferase</keyword>
<evidence type="ECO:0000256" key="5">
    <source>
        <dbReference type="ARBA" id="ARBA00022777"/>
    </source>
</evidence>
<dbReference type="EMBL" id="JBBPBM010000021">
    <property type="protein sequence ID" value="KAK8548546.1"/>
    <property type="molecule type" value="Genomic_DNA"/>
</dbReference>
<evidence type="ECO:0000259" key="9">
    <source>
        <dbReference type="PROSITE" id="PS50011"/>
    </source>
</evidence>
<dbReference type="PANTHER" id="PTHR48005:SF92">
    <property type="entry name" value="REPEAT RECEPTOR-LIKE PROTEIN KINASE FAMILY PROTEIN, PUTATIVE-RELATED"/>
    <property type="match status" value="1"/>
</dbReference>
<comment type="caution">
    <text evidence="10">The sequence shown here is derived from an EMBL/GenBank/DDBJ whole genome shotgun (WGS) entry which is preliminary data.</text>
</comment>
<evidence type="ECO:0000256" key="4">
    <source>
        <dbReference type="ARBA" id="ARBA00022741"/>
    </source>
</evidence>
<keyword evidence="11" id="KW-1185">Reference proteome</keyword>
<accession>A0ABR2DX40</accession>
<keyword evidence="6" id="KW-0067">ATP-binding</keyword>
<keyword evidence="5" id="KW-0418">Kinase</keyword>
<keyword evidence="4" id="KW-0547">Nucleotide-binding</keyword>
<evidence type="ECO:0000256" key="2">
    <source>
        <dbReference type="ARBA" id="ARBA00022527"/>
    </source>
</evidence>
<evidence type="ECO:0000313" key="11">
    <source>
        <dbReference type="Proteomes" id="UP001472677"/>
    </source>
</evidence>
<keyword evidence="2" id="KW-0723">Serine/threonine-protein kinase</keyword>
<dbReference type="PROSITE" id="PS50011">
    <property type="entry name" value="PROTEIN_KINASE_DOM"/>
    <property type="match status" value="1"/>
</dbReference>
<reference evidence="10 11" key="1">
    <citation type="journal article" date="2024" name="G3 (Bethesda)">
        <title>Genome assembly of Hibiscus sabdariffa L. provides insights into metabolisms of medicinal natural products.</title>
        <authorList>
            <person name="Kim T."/>
        </authorList>
    </citation>
    <scope>NUCLEOTIDE SEQUENCE [LARGE SCALE GENOMIC DNA]</scope>
    <source>
        <strain evidence="10">TK-2024</strain>
        <tissue evidence="10">Old leaves</tissue>
    </source>
</reference>
<dbReference type="InterPro" id="IPR000719">
    <property type="entry name" value="Prot_kinase_dom"/>
</dbReference>
<dbReference type="PANTHER" id="PTHR48005">
    <property type="entry name" value="LEUCINE RICH REPEAT KINASE 2"/>
    <property type="match status" value="1"/>
</dbReference>
<dbReference type="InterPro" id="IPR051420">
    <property type="entry name" value="Ser_Thr_Kinases_DiverseReg"/>
</dbReference>
<evidence type="ECO:0000256" key="3">
    <source>
        <dbReference type="ARBA" id="ARBA00022679"/>
    </source>
</evidence>
<name>A0ABR2DX40_9ROSI</name>
<evidence type="ECO:0000256" key="7">
    <source>
        <dbReference type="ARBA" id="ARBA00047899"/>
    </source>
</evidence>
<comment type="catalytic activity">
    <reaction evidence="7">
        <text>L-threonyl-[protein] + ATP = O-phospho-L-threonyl-[protein] + ADP + H(+)</text>
        <dbReference type="Rhea" id="RHEA:46608"/>
        <dbReference type="Rhea" id="RHEA-COMP:11060"/>
        <dbReference type="Rhea" id="RHEA-COMP:11605"/>
        <dbReference type="ChEBI" id="CHEBI:15378"/>
        <dbReference type="ChEBI" id="CHEBI:30013"/>
        <dbReference type="ChEBI" id="CHEBI:30616"/>
        <dbReference type="ChEBI" id="CHEBI:61977"/>
        <dbReference type="ChEBI" id="CHEBI:456216"/>
        <dbReference type="EC" id="2.7.11.1"/>
    </reaction>
</comment>
<feature type="domain" description="Protein kinase" evidence="9">
    <location>
        <begin position="1"/>
        <end position="69"/>
    </location>
</feature>
<dbReference type="SUPFAM" id="SSF56112">
    <property type="entry name" value="Protein kinase-like (PK-like)"/>
    <property type="match status" value="1"/>
</dbReference>
<dbReference type="Gene3D" id="1.10.510.10">
    <property type="entry name" value="Transferase(Phosphotransferase) domain 1"/>
    <property type="match status" value="1"/>
</dbReference>
<evidence type="ECO:0000313" key="10">
    <source>
        <dbReference type="EMBL" id="KAK8548546.1"/>
    </source>
</evidence>
<gene>
    <name evidence="10" type="ORF">V6N12_061458</name>
</gene>
<dbReference type="Proteomes" id="UP001472677">
    <property type="component" value="Unassembled WGS sequence"/>
</dbReference>